<feature type="transmembrane region" description="Helical" evidence="3">
    <location>
        <begin position="409"/>
        <end position="429"/>
    </location>
</feature>
<proteinExistence type="predicted"/>
<keyword evidence="2" id="KW-0663">Pyridoxal phosphate</keyword>
<evidence type="ECO:0000256" key="1">
    <source>
        <dbReference type="ARBA" id="ARBA00001933"/>
    </source>
</evidence>
<keyword evidence="6" id="KW-1185">Reference proteome</keyword>
<dbReference type="EMBL" id="PGEM01000025">
    <property type="protein sequence ID" value="PPJ64541.1"/>
    <property type="molecule type" value="Genomic_DNA"/>
</dbReference>
<dbReference type="Proteomes" id="UP000239589">
    <property type="component" value="Unassembled WGS sequence"/>
</dbReference>
<evidence type="ECO:0000256" key="2">
    <source>
        <dbReference type="ARBA" id="ARBA00022898"/>
    </source>
</evidence>
<comment type="caution">
    <text evidence="5">The sequence shown here is derived from an EMBL/GenBank/DDBJ whole genome shotgun (WGS) entry which is preliminary data.</text>
</comment>
<comment type="cofactor">
    <cofactor evidence="1">
        <name>pyridoxal 5'-phosphate</name>
        <dbReference type="ChEBI" id="CHEBI:597326"/>
    </cofactor>
</comment>
<dbReference type="Gene3D" id="3.40.50.1100">
    <property type="match status" value="1"/>
</dbReference>
<feature type="transmembrane region" description="Helical" evidence="3">
    <location>
        <begin position="328"/>
        <end position="347"/>
    </location>
</feature>
<feature type="transmembrane region" description="Helical" evidence="3">
    <location>
        <begin position="441"/>
        <end position="462"/>
    </location>
</feature>
<dbReference type="InterPro" id="IPR001926">
    <property type="entry name" value="TrpB-like_PALP"/>
</dbReference>
<dbReference type="Pfam" id="PF00291">
    <property type="entry name" value="PALP"/>
    <property type="match status" value="1"/>
</dbReference>
<dbReference type="InterPro" id="IPR050214">
    <property type="entry name" value="Cys_Synth/Cystath_Beta-Synth"/>
</dbReference>
<dbReference type="InterPro" id="IPR036052">
    <property type="entry name" value="TrpB-like_PALP_sf"/>
</dbReference>
<dbReference type="GO" id="GO:1901605">
    <property type="term" value="P:alpha-amino acid metabolic process"/>
    <property type="evidence" value="ECO:0007669"/>
    <property type="project" value="UniProtKB-ARBA"/>
</dbReference>
<evidence type="ECO:0000256" key="3">
    <source>
        <dbReference type="SAM" id="Phobius"/>
    </source>
</evidence>
<feature type="transmembrane region" description="Helical" evidence="3">
    <location>
        <begin position="252"/>
        <end position="274"/>
    </location>
</feature>
<accession>A0A2S6CXX7</accession>
<name>A0A2S6CXX7_9CYAN</name>
<feature type="transmembrane region" description="Helical" evidence="3">
    <location>
        <begin position="186"/>
        <end position="208"/>
    </location>
</feature>
<reference evidence="5 6" key="1">
    <citation type="submission" date="2018-02" db="EMBL/GenBank/DDBJ databases">
        <title>Discovery of a pederin family compound in a non-symbiotic bloom-forming cyanobacterium.</title>
        <authorList>
            <person name="Kust A."/>
            <person name="Mares J."/>
            <person name="Jokela J."/>
            <person name="Urajova P."/>
            <person name="Hajek J."/>
            <person name="Saurav K."/>
            <person name="Voracova K."/>
            <person name="Fewer D.P."/>
            <person name="Haapaniemi E."/>
            <person name="Permi P."/>
            <person name="Rehakova K."/>
            <person name="Sivonen K."/>
            <person name="Hrouzek P."/>
        </authorList>
    </citation>
    <scope>NUCLEOTIDE SEQUENCE [LARGE SCALE GENOMIC DNA]</scope>
    <source>
        <strain evidence="5 6">CHARLIE-1</strain>
    </source>
</reference>
<evidence type="ECO:0000313" key="6">
    <source>
        <dbReference type="Proteomes" id="UP000239589"/>
    </source>
</evidence>
<feature type="transmembrane region" description="Helical" evidence="3">
    <location>
        <begin position="468"/>
        <end position="489"/>
    </location>
</feature>
<feature type="transmembrane region" description="Helical" evidence="3">
    <location>
        <begin position="300"/>
        <end position="322"/>
    </location>
</feature>
<feature type="transmembrane region" description="Helical" evidence="3">
    <location>
        <begin position="153"/>
        <end position="174"/>
    </location>
</feature>
<keyword evidence="3" id="KW-0812">Transmembrane</keyword>
<keyword evidence="3" id="KW-0472">Membrane</keyword>
<organism evidence="5 6">
    <name type="scientific">Cuspidothrix issatschenkoi CHARLIE-1</name>
    <dbReference type="NCBI Taxonomy" id="2052836"/>
    <lineage>
        <taxon>Bacteria</taxon>
        <taxon>Bacillati</taxon>
        <taxon>Cyanobacteriota</taxon>
        <taxon>Cyanophyceae</taxon>
        <taxon>Nostocales</taxon>
        <taxon>Aphanizomenonaceae</taxon>
        <taxon>Cuspidothrix</taxon>
    </lineage>
</organism>
<feature type="transmembrane region" description="Helical" evidence="3">
    <location>
        <begin position="229"/>
        <end position="246"/>
    </location>
</feature>
<evidence type="ECO:0000259" key="4">
    <source>
        <dbReference type="Pfam" id="PF00291"/>
    </source>
</evidence>
<dbReference type="PANTHER" id="PTHR10314">
    <property type="entry name" value="CYSTATHIONINE BETA-SYNTHASE"/>
    <property type="match status" value="1"/>
</dbReference>
<feature type="transmembrane region" description="Helical" evidence="3">
    <location>
        <begin position="368"/>
        <end position="389"/>
    </location>
</feature>
<feature type="domain" description="Tryptophan synthase beta chain-like PALP" evidence="4">
    <location>
        <begin position="2"/>
        <end position="63"/>
    </location>
</feature>
<protein>
    <recommendedName>
        <fullName evidence="4">Tryptophan synthase beta chain-like PALP domain-containing protein</fullName>
    </recommendedName>
</protein>
<dbReference type="OrthoDB" id="569269at2"/>
<dbReference type="AlphaFoldDB" id="A0A2S6CXX7"/>
<keyword evidence="3" id="KW-1133">Transmembrane helix</keyword>
<gene>
    <name evidence="5" type="ORF">CUN59_03910</name>
</gene>
<evidence type="ECO:0000313" key="5">
    <source>
        <dbReference type="EMBL" id="PPJ64541.1"/>
    </source>
</evidence>
<sequence>MKEKNAAYLVNEAEKQGLLQAGGTIVESSSGNFGIGLAVVSAIKGYRVMIVIDAKTPVTRQRMKLEESPATKVSLGTLWREFLPLSLSDVTMACGDPMMTTTLAHLPDAQNNLASVGIAKSLAIFFESPIIMILHASNALAGSQSSRKALWRFNLFLGGGLTFLLGFLGIPIIFNSVGVSLLGVPPAMLATVSQVLLIACGWPFAIAWRRYFQGLLIYHGQPHAVATASILRLLTLAVILGSGFFLQVSGGVLAGIALISGVIVEAIAVTIFAYQTGANIPPAAVTQPNLPRNLAQVWKFYLPLANTMMVVWGGRTILISIIARAEDATIAIAAWSAAWGLVLVIANSTRMVQQIVIKYRHQVSDRQLLTFAVSVGAACSALLLFMSLTPIGDRIVQSFIGNDLTLANSINPVILICTIVPLLVALQNATQGFLVSENRTGHVNLSTWLGTATLLMIASLAINNGLKGATAAAIAMITSIMVEVSCLIWKRVAK</sequence>
<dbReference type="SUPFAM" id="SSF53686">
    <property type="entry name" value="Tryptophan synthase beta subunit-like PLP-dependent enzymes"/>
    <property type="match status" value="1"/>
</dbReference>